<dbReference type="SUPFAM" id="SSF88659">
    <property type="entry name" value="Sigma3 and sigma4 domains of RNA polymerase sigma factors"/>
    <property type="match status" value="1"/>
</dbReference>
<dbReference type="InterPro" id="IPR013325">
    <property type="entry name" value="RNA_pol_sigma_r2"/>
</dbReference>
<dbReference type="SUPFAM" id="SSF88946">
    <property type="entry name" value="Sigma2 domain of RNA polymerase sigma factors"/>
    <property type="match status" value="1"/>
</dbReference>
<dbReference type="AlphaFoldDB" id="A0A229TBQ8"/>
<evidence type="ECO:0000256" key="2">
    <source>
        <dbReference type="ARBA" id="ARBA00023015"/>
    </source>
</evidence>
<dbReference type="PANTHER" id="PTHR43133:SF8">
    <property type="entry name" value="RNA POLYMERASE SIGMA FACTOR HI_1459-RELATED"/>
    <property type="match status" value="1"/>
</dbReference>
<dbReference type="InterPro" id="IPR000792">
    <property type="entry name" value="Tscrpt_reg_LuxR_C"/>
</dbReference>
<organism evidence="7 8">
    <name type="scientific">Amycolatopsis vastitatis</name>
    <dbReference type="NCBI Taxonomy" id="1905142"/>
    <lineage>
        <taxon>Bacteria</taxon>
        <taxon>Bacillati</taxon>
        <taxon>Actinomycetota</taxon>
        <taxon>Actinomycetes</taxon>
        <taxon>Pseudonocardiales</taxon>
        <taxon>Pseudonocardiaceae</taxon>
        <taxon>Amycolatopsis</taxon>
    </lineage>
</organism>
<dbReference type="GO" id="GO:0006352">
    <property type="term" value="P:DNA-templated transcription initiation"/>
    <property type="evidence" value="ECO:0007669"/>
    <property type="project" value="InterPro"/>
</dbReference>
<proteinExistence type="inferred from homology"/>
<dbReference type="PANTHER" id="PTHR43133">
    <property type="entry name" value="RNA POLYMERASE ECF-TYPE SIGMA FACTO"/>
    <property type="match status" value="1"/>
</dbReference>
<protein>
    <submittedName>
        <fullName evidence="7">RNA polymerase subunit sigma</fullName>
    </submittedName>
</protein>
<comment type="caution">
    <text evidence="7">The sequence shown here is derived from an EMBL/GenBank/DDBJ whole genome shotgun (WGS) entry which is preliminary data.</text>
</comment>
<keyword evidence="5" id="KW-0804">Transcription</keyword>
<evidence type="ECO:0000313" key="7">
    <source>
        <dbReference type="EMBL" id="OXM68687.1"/>
    </source>
</evidence>
<dbReference type="Gene3D" id="1.10.10.10">
    <property type="entry name" value="Winged helix-like DNA-binding domain superfamily/Winged helix DNA-binding domain"/>
    <property type="match status" value="1"/>
</dbReference>
<dbReference type="InterPro" id="IPR013249">
    <property type="entry name" value="RNA_pol_sigma70_r4_t2"/>
</dbReference>
<dbReference type="OrthoDB" id="3608473at2"/>
<dbReference type="EMBL" id="NMUL01000009">
    <property type="protein sequence ID" value="OXM68687.1"/>
    <property type="molecule type" value="Genomic_DNA"/>
</dbReference>
<evidence type="ECO:0000256" key="5">
    <source>
        <dbReference type="ARBA" id="ARBA00023163"/>
    </source>
</evidence>
<name>A0A229TBQ8_9PSEU</name>
<sequence>MWGHDEFDAFFRAEFPPLVAFLCKAGFEVETARDVAAEAMLHALEAWPVAGDPRAWVRRVTGRLLNAAGEAAGEARADWSLLGDPRDDEELAALLEKHAELIELLASLPGRQRMVLAWSLDGFTPAQIAEALRITPSTVRSTLRHVRERLRRQPRARPGGHRERER</sequence>
<accession>A0A229TBQ8</accession>
<dbReference type="InterPro" id="IPR013324">
    <property type="entry name" value="RNA_pol_sigma_r3/r4-like"/>
</dbReference>
<dbReference type="RefSeq" id="WP_093947447.1">
    <property type="nucleotide sequence ID" value="NZ_NMUL01000009.1"/>
</dbReference>
<dbReference type="InterPro" id="IPR036388">
    <property type="entry name" value="WH-like_DNA-bd_sf"/>
</dbReference>
<dbReference type="CDD" id="cd06171">
    <property type="entry name" value="Sigma70_r4"/>
    <property type="match status" value="1"/>
</dbReference>
<feature type="domain" description="HTH luxR-type" evidence="6">
    <location>
        <begin position="105"/>
        <end position="162"/>
    </location>
</feature>
<dbReference type="SMART" id="SM00421">
    <property type="entry name" value="HTH_LUXR"/>
    <property type="match status" value="1"/>
</dbReference>
<dbReference type="Pfam" id="PF08281">
    <property type="entry name" value="Sigma70_r4_2"/>
    <property type="match status" value="1"/>
</dbReference>
<dbReference type="GO" id="GO:0016987">
    <property type="term" value="F:sigma factor activity"/>
    <property type="evidence" value="ECO:0007669"/>
    <property type="project" value="UniProtKB-KW"/>
</dbReference>
<keyword evidence="4" id="KW-0238">DNA-binding</keyword>
<evidence type="ECO:0000256" key="3">
    <source>
        <dbReference type="ARBA" id="ARBA00023082"/>
    </source>
</evidence>
<gene>
    <name evidence="7" type="ORF">CF165_11390</name>
</gene>
<keyword evidence="8" id="KW-1185">Reference proteome</keyword>
<keyword evidence="2" id="KW-0805">Transcription regulation</keyword>
<evidence type="ECO:0000259" key="6">
    <source>
        <dbReference type="SMART" id="SM00421"/>
    </source>
</evidence>
<dbReference type="GO" id="GO:0003677">
    <property type="term" value="F:DNA binding"/>
    <property type="evidence" value="ECO:0007669"/>
    <property type="project" value="UniProtKB-KW"/>
</dbReference>
<evidence type="ECO:0000256" key="4">
    <source>
        <dbReference type="ARBA" id="ARBA00023125"/>
    </source>
</evidence>
<reference evidence="8" key="1">
    <citation type="submission" date="2017-07" db="EMBL/GenBank/DDBJ databases">
        <title>Comparative genome mining reveals phylogenetic distribution patterns of secondary metabolites in Amycolatopsis.</title>
        <authorList>
            <person name="Adamek M."/>
            <person name="Alanjary M."/>
            <person name="Sales-Ortells H."/>
            <person name="Goodfellow M."/>
            <person name="Bull A.T."/>
            <person name="Kalinowski J."/>
            <person name="Ziemert N."/>
        </authorList>
    </citation>
    <scope>NUCLEOTIDE SEQUENCE [LARGE SCALE GENOMIC DNA]</scope>
    <source>
        <strain evidence="8">H5</strain>
    </source>
</reference>
<dbReference type="Proteomes" id="UP000215199">
    <property type="component" value="Unassembled WGS sequence"/>
</dbReference>
<keyword evidence="3" id="KW-0731">Sigma factor</keyword>
<dbReference type="InterPro" id="IPR039425">
    <property type="entry name" value="RNA_pol_sigma-70-like"/>
</dbReference>
<evidence type="ECO:0000313" key="8">
    <source>
        <dbReference type="Proteomes" id="UP000215199"/>
    </source>
</evidence>
<comment type="similarity">
    <text evidence="1">Belongs to the sigma-70 factor family. ECF subfamily.</text>
</comment>
<evidence type="ECO:0000256" key="1">
    <source>
        <dbReference type="ARBA" id="ARBA00010641"/>
    </source>
</evidence>